<dbReference type="PROSITE" id="PS51832">
    <property type="entry name" value="HD_GYP"/>
    <property type="match status" value="1"/>
</dbReference>
<dbReference type="InterPro" id="IPR003607">
    <property type="entry name" value="HD/PDEase_dom"/>
</dbReference>
<protein>
    <submittedName>
        <fullName evidence="3">HDIG domain-containing protein</fullName>
    </submittedName>
</protein>
<feature type="domain" description="HD" evidence="1">
    <location>
        <begin position="134"/>
        <end position="257"/>
    </location>
</feature>
<dbReference type="AlphaFoldDB" id="A0A1M5VD19"/>
<keyword evidence="4" id="KW-1185">Reference proteome</keyword>
<dbReference type="PANTHER" id="PTHR43155">
    <property type="entry name" value="CYCLIC DI-GMP PHOSPHODIESTERASE PA4108-RELATED"/>
    <property type="match status" value="1"/>
</dbReference>
<name>A0A1M5VD19_9FIRM</name>
<dbReference type="CDD" id="cd00077">
    <property type="entry name" value="HDc"/>
    <property type="match status" value="1"/>
</dbReference>
<evidence type="ECO:0000259" key="2">
    <source>
        <dbReference type="PROSITE" id="PS51832"/>
    </source>
</evidence>
<dbReference type="SUPFAM" id="SSF109604">
    <property type="entry name" value="HD-domain/PDEase-like"/>
    <property type="match status" value="1"/>
</dbReference>
<dbReference type="EMBL" id="FQXR01000004">
    <property type="protein sequence ID" value="SHH73140.1"/>
    <property type="molecule type" value="Genomic_DNA"/>
</dbReference>
<dbReference type="PROSITE" id="PS51831">
    <property type="entry name" value="HD"/>
    <property type="match status" value="1"/>
</dbReference>
<reference evidence="3 4" key="1">
    <citation type="submission" date="2016-11" db="EMBL/GenBank/DDBJ databases">
        <authorList>
            <person name="Jaros S."/>
            <person name="Januszkiewicz K."/>
            <person name="Wedrychowicz H."/>
        </authorList>
    </citation>
    <scope>NUCLEOTIDE SEQUENCE [LARGE SCALE GENOMIC DNA]</scope>
    <source>
        <strain evidence="3 4">DSM 13106</strain>
    </source>
</reference>
<dbReference type="InterPro" id="IPR006675">
    <property type="entry name" value="HDIG_dom"/>
</dbReference>
<dbReference type="Pfam" id="PF13487">
    <property type="entry name" value="HD_5"/>
    <property type="match status" value="1"/>
</dbReference>
<gene>
    <name evidence="3" type="ORF">SAMN02745180_00855</name>
</gene>
<accession>A0A1M5VD19</accession>
<dbReference type="PANTHER" id="PTHR43155:SF2">
    <property type="entry name" value="CYCLIC DI-GMP PHOSPHODIESTERASE PA4108"/>
    <property type="match status" value="1"/>
</dbReference>
<dbReference type="NCBIfam" id="TIGR00277">
    <property type="entry name" value="HDIG"/>
    <property type="match status" value="1"/>
</dbReference>
<feature type="domain" description="HD-GYP" evidence="2">
    <location>
        <begin position="112"/>
        <end position="308"/>
    </location>
</feature>
<proteinExistence type="predicted"/>
<organism evidence="3 4">
    <name type="scientific">Sporanaerobacter acetigenes DSM 13106</name>
    <dbReference type="NCBI Taxonomy" id="1123281"/>
    <lineage>
        <taxon>Bacteria</taxon>
        <taxon>Bacillati</taxon>
        <taxon>Bacillota</taxon>
        <taxon>Tissierellia</taxon>
        <taxon>Tissierellales</taxon>
        <taxon>Sporanaerobacteraceae</taxon>
        <taxon>Sporanaerobacter</taxon>
    </lineage>
</organism>
<dbReference type="STRING" id="1123281.SAMN02745180_00855"/>
<dbReference type="RefSeq" id="WP_072743489.1">
    <property type="nucleotide sequence ID" value="NZ_FQXR01000004.1"/>
</dbReference>
<dbReference type="SMART" id="SM00471">
    <property type="entry name" value="HDc"/>
    <property type="match status" value="1"/>
</dbReference>
<dbReference type="Proteomes" id="UP000184389">
    <property type="component" value="Unassembled WGS sequence"/>
</dbReference>
<evidence type="ECO:0000313" key="3">
    <source>
        <dbReference type="EMBL" id="SHH73140.1"/>
    </source>
</evidence>
<dbReference type="InterPro" id="IPR006674">
    <property type="entry name" value="HD_domain"/>
</dbReference>
<dbReference type="Gene3D" id="1.10.3210.10">
    <property type="entry name" value="Hypothetical protein af1432"/>
    <property type="match status" value="1"/>
</dbReference>
<dbReference type="OrthoDB" id="9804747at2"/>
<evidence type="ECO:0000259" key="1">
    <source>
        <dbReference type="PROSITE" id="PS51831"/>
    </source>
</evidence>
<sequence>MAKKHVDVKMCRENAIIAEDVFSDDGVLIVSKNTFLTNYIMDKLNYFNIETIVIYEFDNVDNELGGYESHIRSFKEEYDSNVYLVKKVIVDLSKGEELDFDAIEKISLSLFHEVSYGNSAVRYINRLKVFDDYTYHHCINVGIYTALIGKWLGCDDEKMKEFAMAGILHDIGKYRIPVEVLNKRGVLTKEEVELLEKHPVFGYEMVKDDENIGTNIKDAILSHHERKDGSGYPYGLRGNRIGKDARIVAVADFYEALTSNRPYRQKVSPFEAIKIFEASGMETYDLSVAMTFFKNIVNCYIGEKVKLSDGRIGEIVYVPPYDLINPIIKIGEEIIDLSRDTDIKIESLV</sequence>
<evidence type="ECO:0000313" key="4">
    <source>
        <dbReference type="Proteomes" id="UP000184389"/>
    </source>
</evidence>
<dbReference type="InterPro" id="IPR037522">
    <property type="entry name" value="HD_GYP_dom"/>
</dbReference>